<dbReference type="PANTHER" id="PTHR45865">
    <property type="entry name" value="E3 UBIQUITIN-PROTEIN LIGASE SHPRH FAMILY MEMBER"/>
    <property type="match status" value="1"/>
</dbReference>
<dbReference type="Gene3D" id="3.30.40.10">
    <property type="entry name" value="Zinc/RING finger domain, C3HC4 (zinc finger)"/>
    <property type="match status" value="2"/>
</dbReference>
<dbReference type="Gene3D" id="3.40.50.300">
    <property type="entry name" value="P-loop containing nucleotide triphosphate hydrolases"/>
    <property type="match status" value="1"/>
</dbReference>
<name>A0A182XYS9_ANOST</name>
<dbReference type="STRING" id="30069.A0A182XYS9"/>
<dbReference type="InterPro" id="IPR011011">
    <property type="entry name" value="Znf_FYVE_PHD"/>
</dbReference>
<keyword evidence="4" id="KW-0862">Zinc</keyword>
<dbReference type="Gene3D" id="3.40.50.10810">
    <property type="entry name" value="Tandem AAA-ATPase domain"/>
    <property type="match status" value="2"/>
</dbReference>
<dbReference type="GO" id="GO:0008270">
    <property type="term" value="F:zinc ion binding"/>
    <property type="evidence" value="ECO:0007669"/>
    <property type="project" value="UniProtKB-KW"/>
</dbReference>
<dbReference type="OMA" id="KAVFFCA"/>
<dbReference type="InterPro" id="IPR001650">
    <property type="entry name" value="Helicase_C-like"/>
</dbReference>
<evidence type="ECO:0000256" key="4">
    <source>
        <dbReference type="ARBA" id="ARBA00022833"/>
    </source>
</evidence>
<dbReference type="PROSITE" id="PS50089">
    <property type="entry name" value="ZF_RING_2"/>
    <property type="match status" value="1"/>
</dbReference>
<dbReference type="Pfam" id="PF00271">
    <property type="entry name" value="Helicase_C"/>
    <property type="match status" value="1"/>
</dbReference>
<dbReference type="GO" id="GO:0000209">
    <property type="term" value="P:protein polyubiquitination"/>
    <property type="evidence" value="ECO:0007669"/>
    <property type="project" value="TreeGrafter"/>
</dbReference>
<keyword evidence="2" id="KW-0863">Zinc-finger</keyword>
<dbReference type="Pfam" id="PF00097">
    <property type="entry name" value="zf-C3HC4"/>
    <property type="match status" value="1"/>
</dbReference>
<dbReference type="VEuPathDB" id="VectorBase:ASTEI20_044982"/>
<dbReference type="InterPro" id="IPR038718">
    <property type="entry name" value="SNF2-like_sf"/>
</dbReference>
<dbReference type="CDD" id="cd18793">
    <property type="entry name" value="SF2_C_SNF"/>
    <property type="match status" value="1"/>
</dbReference>
<organism evidence="6 7">
    <name type="scientific">Anopheles stephensi</name>
    <name type="common">Indo-Pakistan malaria mosquito</name>
    <dbReference type="NCBI Taxonomy" id="30069"/>
    <lineage>
        <taxon>Eukaryota</taxon>
        <taxon>Metazoa</taxon>
        <taxon>Ecdysozoa</taxon>
        <taxon>Arthropoda</taxon>
        <taxon>Hexapoda</taxon>
        <taxon>Insecta</taxon>
        <taxon>Pterygota</taxon>
        <taxon>Neoptera</taxon>
        <taxon>Endopterygota</taxon>
        <taxon>Diptera</taxon>
        <taxon>Nematocera</taxon>
        <taxon>Culicoidea</taxon>
        <taxon>Culicidae</taxon>
        <taxon>Anophelinae</taxon>
        <taxon>Anopheles</taxon>
    </lineage>
</organism>
<accession>A0A182XYS9</accession>
<dbReference type="EnsemblMetazoa" id="ASTEI01365-RA">
    <property type="protein sequence ID" value="ASTEI01365-PA"/>
    <property type="gene ID" value="ASTEI01365"/>
</dbReference>
<dbReference type="CDD" id="cd18070">
    <property type="entry name" value="DEXQc_SHPRH"/>
    <property type="match status" value="1"/>
</dbReference>
<reference evidence="7" key="1">
    <citation type="journal article" date="2014" name="Genome Biol.">
        <title>Genome analysis of a major urban malaria vector mosquito, Anopheles stephensi.</title>
        <authorList>
            <person name="Jiang X."/>
            <person name="Peery A."/>
            <person name="Hall A.B."/>
            <person name="Sharma A."/>
            <person name="Chen X.G."/>
            <person name="Waterhouse R.M."/>
            <person name="Komissarov A."/>
            <person name="Riehle M.M."/>
            <person name="Shouche Y."/>
            <person name="Sharakhova M.V."/>
            <person name="Lawson D."/>
            <person name="Pakpour N."/>
            <person name="Arensburger P."/>
            <person name="Davidson V.L."/>
            <person name="Eiglmeier K."/>
            <person name="Emrich S."/>
            <person name="George P."/>
            <person name="Kennedy R.C."/>
            <person name="Mane S.P."/>
            <person name="Maslen G."/>
            <person name="Oringanje C."/>
            <person name="Qi Y."/>
            <person name="Settlage R."/>
            <person name="Tojo M."/>
            <person name="Tubio J.M."/>
            <person name="Unger M.F."/>
            <person name="Wang B."/>
            <person name="Vernick K.D."/>
            <person name="Ribeiro J.M."/>
            <person name="James A.A."/>
            <person name="Michel K."/>
            <person name="Riehle M.A."/>
            <person name="Luckhart S."/>
            <person name="Sharakhov I.V."/>
            <person name="Tu Z."/>
        </authorList>
    </citation>
    <scope>NUCLEOTIDE SEQUENCE [LARGE SCALE GENOMIC DNA]</scope>
    <source>
        <strain evidence="7">Indian</strain>
    </source>
</reference>
<dbReference type="PROSITE" id="PS51194">
    <property type="entry name" value="HELICASE_CTER"/>
    <property type="match status" value="1"/>
</dbReference>
<evidence type="ECO:0000256" key="2">
    <source>
        <dbReference type="ARBA" id="ARBA00022771"/>
    </source>
</evidence>
<dbReference type="SUPFAM" id="SSF57903">
    <property type="entry name" value="FYVE/PHD zinc finger"/>
    <property type="match status" value="1"/>
</dbReference>
<dbReference type="InterPro" id="IPR000330">
    <property type="entry name" value="SNF2_N"/>
</dbReference>
<dbReference type="InterPro" id="IPR027417">
    <property type="entry name" value="P-loop_NTPase"/>
</dbReference>
<dbReference type="GO" id="GO:0006974">
    <property type="term" value="P:DNA damage response"/>
    <property type="evidence" value="ECO:0007669"/>
    <property type="project" value="TreeGrafter"/>
</dbReference>
<keyword evidence="7" id="KW-1185">Reference proteome</keyword>
<dbReference type="VEuPathDB" id="VectorBase:ASTE005901"/>
<dbReference type="SUPFAM" id="SSF57850">
    <property type="entry name" value="RING/U-box"/>
    <property type="match status" value="1"/>
</dbReference>
<dbReference type="GO" id="GO:0061630">
    <property type="term" value="F:ubiquitin protein ligase activity"/>
    <property type="evidence" value="ECO:0007669"/>
    <property type="project" value="TreeGrafter"/>
</dbReference>
<dbReference type="SUPFAM" id="SSF52540">
    <property type="entry name" value="P-loop containing nucleoside triphosphate hydrolases"/>
    <property type="match status" value="2"/>
</dbReference>
<dbReference type="GO" id="GO:0005524">
    <property type="term" value="F:ATP binding"/>
    <property type="evidence" value="ECO:0007669"/>
    <property type="project" value="InterPro"/>
</dbReference>
<dbReference type="InterPro" id="IPR052583">
    <property type="entry name" value="ATP-helicase/E3_Ub-Ligase"/>
</dbReference>
<dbReference type="Pfam" id="PF00176">
    <property type="entry name" value="SNF2-rel_dom"/>
    <property type="match status" value="1"/>
</dbReference>
<evidence type="ECO:0000256" key="3">
    <source>
        <dbReference type="ARBA" id="ARBA00022801"/>
    </source>
</evidence>
<dbReference type="InterPro" id="IPR014001">
    <property type="entry name" value="Helicase_ATP-bd"/>
</dbReference>
<protein>
    <recommendedName>
        <fullName evidence="8">RING-type domain-containing protein</fullName>
    </recommendedName>
</protein>
<dbReference type="GO" id="GO:0016787">
    <property type="term" value="F:hydrolase activity"/>
    <property type="evidence" value="ECO:0007669"/>
    <property type="project" value="UniProtKB-KW"/>
</dbReference>
<dbReference type="SMART" id="SM00487">
    <property type="entry name" value="DEXDc"/>
    <property type="match status" value="1"/>
</dbReference>
<dbReference type="InterPro" id="IPR018957">
    <property type="entry name" value="Znf_C3HC4_RING-type"/>
</dbReference>
<reference evidence="6" key="2">
    <citation type="submission" date="2020-05" db="UniProtKB">
        <authorList>
            <consortium name="EnsemblMetazoa"/>
        </authorList>
    </citation>
    <scope>IDENTIFICATION</scope>
    <source>
        <strain evidence="6">Indian</strain>
    </source>
</reference>
<dbReference type="VEuPathDB" id="VectorBase:ASTEI01365"/>
<dbReference type="InterPro" id="IPR001841">
    <property type="entry name" value="Znf_RING"/>
</dbReference>
<sequence>MEYCLLDIGVRRITPLDEHIPFFVSPSSSSGEPSTSTNPPSVQRFNHEHQIYTQLDPELNLKPMLRDVRRVPEFELRERTDAYDATAVVLGIFLRILDPSEPIDYSCRNQRQRLIALLFEEIERHSFVEEELEQMSSPALPDNDGKAISVQQFYDQLRSYRQARSVAHDPSTVADSSVQHPYLRPLLRTYQQQAIRWMVHRETVQETLPAQYVRLRNRSIPEVDFFMDLYSCTLSDQEPKPTPLPAGGILADEMGMGKTVEILGLLLLNKRNDSAMETERAESPEYDDEDDEDDDDCAELKCLCIKTHRKNTIACTKCGRLQHRTCVLKHYEPDHNRTTRRRYICPECWRSEPLLESGATIIVSPASIKHQWESEIRKHVSDPSFRVFVYNGVMDTFGKWISPADLASYDVVLTDYNVLRPEIFLIAENARTSRHEKRFLVPATPLTMIRWWRVCLDEAQMVERVNNNATKMVKALPAVHRWTVTGTPIEKTINNLHGLVHYLDYDPYSYFPVWSQYASRFQAGNAGPLLRMMVRVMWRTCKHAVLDQLGIPPQTERIHYIRMSDLQSYFYRGEHFQCAQAFREKARKIGLSLRMAQMNIQTLNLLLEPLRKLRLDCTIPSVLHVGATTLHAKKLLTPAELHEHLVTTNVNDCKGQLRSVVSSLNGMAAVHILQQSYSQAVRLYQASLRWADDYQGTISVDTLLQIHAIHNLLDLLRSYEAQLEPTVKPTPEQVHAYQERCARLEWRYIEQYASKVRSIENALLPAIAKVGELIAPETGQPLIRLDRAWWHGLFTFLESNSQRHVTFQYRLFREQNLLENTGVSSWRSMDLWLVNWMDRIVERRRALKQGFQSLAFFVKNLQPNHLWSESTRASIEQLVRTAFACHLDPELFQEDENGMRTEERLVAEGQAAAPLCLLCEVKATLNQLEAVLFLIKQTQVATGGLWQVSPQEQVLKQLHQYAKRQETLEQAIVTEGDHFLSFLERIKVEFKEYSQYWVEINYTVAAYDELTMCKSRLQLLTKAEHDEMQRAKKKPTPMQLLDCELPDQLAEMQLTKATAEREFIRLKGTLKYLEHLGARKEIDACPICQIVPEGKYAVLQCGHHLCSVCSLKMIKFARASGNTTSCAICRQEQHVKDVQYVTLNQNTNVQTVRGSYSNKILKIVETVLELMAEERDVKIVIFSHWEPILNELGVALDENDIKYRQKSAKFYKSVEEFKDYAQGITCLLLPLRFGSKGLNLTEATHVFLVEPILNPGEEMQAIGRVHRIGQTRPTFVHRFIMLETIEATIHETIQGDRSGRWLSKDVTVEQLEQLFWLDGANSDMIVL</sequence>
<dbReference type="PANTHER" id="PTHR45865:SF1">
    <property type="entry name" value="E3 UBIQUITIN-PROTEIN LIGASE SHPRH"/>
    <property type="match status" value="1"/>
</dbReference>
<evidence type="ECO:0000313" key="7">
    <source>
        <dbReference type="Proteomes" id="UP000076408"/>
    </source>
</evidence>
<keyword evidence="3" id="KW-0378">Hydrolase</keyword>
<dbReference type="InterPro" id="IPR049730">
    <property type="entry name" value="SNF2/RAD54-like_C"/>
</dbReference>
<evidence type="ECO:0000256" key="5">
    <source>
        <dbReference type="SAM" id="MobiDB-lite"/>
    </source>
</evidence>
<evidence type="ECO:0000256" key="1">
    <source>
        <dbReference type="ARBA" id="ARBA00022723"/>
    </source>
</evidence>
<dbReference type="GO" id="GO:0005634">
    <property type="term" value="C:nucleus"/>
    <property type="evidence" value="ECO:0007669"/>
    <property type="project" value="UniProtKB-ARBA"/>
</dbReference>
<dbReference type="Pfam" id="PF21325">
    <property type="entry name" value="SHPRH_helical-1st"/>
    <property type="match status" value="1"/>
</dbReference>
<feature type="compositionally biased region" description="Low complexity" evidence="5">
    <location>
        <begin position="25"/>
        <end position="41"/>
    </location>
</feature>
<evidence type="ECO:0008006" key="8">
    <source>
        <dbReference type="Google" id="ProtNLM"/>
    </source>
</evidence>
<evidence type="ECO:0000313" key="6">
    <source>
        <dbReference type="EnsemblMetazoa" id="ASTEI01365-PA"/>
    </source>
</evidence>
<dbReference type="Proteomes" id="UP000076408">
    <property type="component" value="Unassembled WGS sequence"/>
</dbReference>
<dbReference type="InterPro" id="IPR048686">
    <property type="entry name" value="SHPRH_helical_1st"/>
</dbReference>
<keyword evidence="1" id="KW-0479">Metal-binding</keyword>
<feature type="region of interest" description="Disordered" evidence="5">
    <location>
        <begin position="24"/>
        <end position="43"/>
    </location>
</feature>
<dbReference type="SMART" id="SM00184">
    <property type="entry name" value="RING"/>
    <property type="match status" value="1"/>
</dbReference>
<proteinExistence type="predicted"/>
<dbReference type="InterPro" id="IPR013083">
    <property type="entry name" value="Znf_RING/FYVE/PHD"/>
</dbReference>